<organism evidence="6 7">
    <name type="scientific">Pseudorhodoplanes sinuspersici</name>
    <dbReference type="NCBI Taxonomy" id="1235591"/>
    <lineage>
        <taxon>Bacteria</taxon>
        <taxon>Pseudomonadati</taxon>
        <taxon>Pseudomonadota</taxon>
        <taxon>Alphaproteobacteria</taxon>
        <taxon>Hyphomicrobiales</taxon>
        <taxon>Pseudorhodoplanes</taxon>
    </lineage>
</organism>
<dbReference type="Pfam" id="PF02668">
    <property type="entry name" value="TauD"/>
    <property type="match status" value="1"/>
</dbReference>
<keyword evidence="7" id="KW-1185">Reference proteome</keyword>
<evidence type="ECO:0000256" key="5">
    <source>
        <dbReference type="ARBA" id="ARBA00023004"/>
    </source>
</evidence>
<sequence length="270" mass="30586">MSYESITVTPVSPHIGAEIGNIDLTKPLPNKQVEELHKAFVQYQVIFFRDQKISFDDQIRLGRYFGPLGSHVGKSTISKTTENPYVRKFHYDETSKQISGENFHSDQSCAEIPPLGSILYNHTVPPDGGGDTMFASMYAAYDALSPRMKTFLEGLTATHDGTRVFGPGTPVSVHPVIIRHPESGKKVIFVNTDFTANINELPRLEGERVLQFLIDHCNKPEWTCRFRWRPHSIAFWDNRCTHHKAIWDYWPNVRSGFRIQIEGTAAPIAA</sequence>
<keyword evidence="3 6" id="KW-0223">Dioxygenase</keyword>
<dbReference type="STRING" id="1235591.CAK95_12780"/>
<dbReference type="AlphaFoldDB" id="A0A1W6ZR61"/>
<evidence type="ECO:0000313" key="6">
    <source>
        <dbReference type="EMBL" id="ARP99859.1"/>
    </source>
</evidence>
<comment type="similarity">
    <text evidence="1">Belongs to the TfdA dioxygenase family.</text>
</comment>
<dbReference type="Proteomes" id="UP000194137">
    <property type="component" value="Chromosome"/>
</dbReference>
<dbReference type="EMBL" id="CP021112">
    <property type="protein sequence ID" value="ARP99859.1"/>
    <property type="molecule type" value="Genomic_DNA"/>
</dbReference>
<evidence type="ECO:0000256" key="1">
    <source>
        <dbReference type="ARBA" id="ARBA00005896"/>
    </source>
</evidence>
<name>A0A1W6ZR61_9HYPH</name>
<keyword evidence="2" id="KW-0479">Metal-binding</keyword>
<protein>
    <submittedName>
        <fullName evidence="6">Taurine dioxygenase</fullName>
    </submittedName>
</protein>
<dbReference type="GO" id="GO:0006790">
    <property type="term" value="P:sulfur compound metabolic process"/>
    <property type="evidence" value="ECO:0007669"/>
    <property type="project" value="TreeGrafter"/>
</dbReference>
<dbReference type="KEGG" id="psin:CAK95_12780"/>
<gene>
    <name evidence="6" type="ORF">CAK95_12780</name>
</gene>
<evidence type="ECO:0000256" key="4">
    <source>
        <dbReference type="ARBA" id="ARBA00023002"/>
    </source>
</evidence>
<dbReference type="SUPFAM" id="SSF51197">
    <property type="entry name" value="Clavaminate synthase-like"/>
    <property type="match status" value="1"/>
</dbReference>
<accession>A0A1W6ZR61</accession>
<dbReference type="InterPro" id="IPR042098">
    <property type="entry name" value="TauD-like_sf"/>
</dbReference>
<dbReference type="Gene3D" id="3.60.130.10">
    <property type="entry name" value="Clavaminate synthase-like"/>
    <property type="match status" value="1"/>
</dbReference>
<keyword evidence="4" id="KW-0560">Oxidoreductase</keyword>
<keyword evidence="5" id="KW-0408">Iron</keyword>
<dbReference type="GO" id="GO:0046872">
    <property type="term" value="F:metal ion binding"/>
    <property type="evidence" value="ECO:0007669"/>
    <property type="project" value="UniProtKB-KW"/>
</dbReference>
<reference evidence="6 7" key="1">
    <citation type="submission" date="2017-05" db="EMBL/GenBank/DDBJ databases">
        <title>Full genome sequence of Pseudorhodoplanes sinuspersici.</title>
        <authorList>
            <person name="Dastgheib S.M.M."/>
            <person name="Shavandi M."/>
            <person name="Tirandaz H."/>
        </authorList>
    </citation>
    <scope>NUCLEOTIDE SEQUENCE [LARGE SCALE GENOMIC DNA]</scope>
    <source>
        <strain evidence="6 7">RIPI110</strain>
    </source>
</reference>
<evidence type="ECO:0000256" key="2">
    <source>
        <dbReference type="ARBA" id="ARBA00022723"/>
    </source>
</evidence>
<proteinExistence type="inferred from homology"/>
<dbReference type="RefSeq" id="WP_086088264.1">
    <property type="nucleotide sequence ID" value="NZ_CP021112.1"/>
</dbReference>
<dbReference type="GO" id="GO:0000908">
    <property type="term" value="F:taurine dioxygenase activity"/>
    <property type="evidence" value="ECO:0007669"/>
    <property type="project" value="TreeGrafter"/>
</dbReference>
<dbReference type="OrthoDB" id="7209371at2"/>
<dbReference type="InterPro" id="IPR051323">
    <property type="entry name" value="AtsK-like"/>
</dbReference>
<evidence type="ECO:0000313" key="7">
    <source>
        <dbReference type="Proteomes" id="UP000194137"/>
    </source>
</evidence>
<dbReference type="InterPro" id="IPR003819">
    <property type="entry name" value="TauD/TfdA-like"/>
</dbReference>
<dbReference type="GO" id="GO:0005737">
    <property type="term" value="C:cytoplasm"/>
    <property type="evidence" value="ECO:0007669"/>
    <property type="project" value="TreeGrafter"/>
</dbReference>
<evidence type="ECO:0000256" key="3">
    <source>
        <dbReference type="ARBA" id="ARBA00022964"/>
    </source>
</evidence>
<dbReference type="PANTHER" id="PTHR30468">
    <property type="entry name" value="ALPHA-KETOGLUTARATE-DEPENDENT SULFONATE DIOXYGENASE"/>
    <property type="match status" value="1"/>
</dbReference>
<dbReference type="PANTHER" id="PTHR30468:SF1">
    <property type="entry name" value="ALPHA-KETOGLUTARATE-DEPENDENT SULFONATE DIOXYGENASE"/>
    <property type="match status" value="1"/>
</dbReference>